<dbReference type="Gene3D" id="2.60.120.200">
    <property type="match status" value="1"/>
</dbReference>
<feature type="compositionally biased region" description="Low complexity" evidence="3">
    <location>
        <begin position="437"/>
        <end position="454"/>
    </location>
</feature>
<keyword evidence="2" id="KW-1015">Disulfide bond</keyword>
<dbReference type="EMBL" id="MEXN01000005">
    <property type="protein sequence ID" value="OGD03615.1"/>
    <property type="molecule type" value="Genomic_DNA"/>
</dbReference>
<dbReference type="Proteomes" id="UP000177080">
    <property type="component" value="Unassembled WGS sequence"/>
</dbReference>
<reference evidence="5 6" key="1">
    <citation type="journal article" date="2016" name="Nat. Commun.">
        <title>Thousands of microbial genomes shed light on interconnected biogeochemical processes in an aquifer system.</title>
        <authorList>
            <person name="Anantharaman K."/>
            <person name="Brown C.T."/>
            <person name="Hug L.A."/>
            <person name="Sharon I."/>
            <person name="Castelle C.J."/>
            <person name="Probst A.J."/>
            <person name="Thomas B.C."/>
            <person name="Singh A."/>
            <person name="Wilkins M.J."/>
            <person name="Karaoz U."/>
            <person name="Brodie E.L."/>
            <person name="Williams K.H."/>
            <person name="Hubbard S.S."/>
            <person name="Banfield J.F."/>
        </authorList>
    </citation>
    <scope>NUCLEOTIDE SEQUENCE [LARGE SCALE GENOMIC DNA]</scope>
</reference>
<protein>
    <recommendedName>
        <fullName evidence="4">LamG-like jellyroll fold domain-containing protein</fullName>
    </recommendedName>
</protein>
<dbReference type="PROSITE" id="PS00018">
    <property type="entry name" value="EF_HAND_1"/>
    <property type="match status" value="1"/>
</dbReference>
<dbReference type="InterPro" id="IPR013320">
    <property type="entry name" value="ConA-like_dom_sf"/>
</dbReference>
<evidence type="ECO:0000313" key="5">
    <source>
        <dbReference type="EMBL" id="OGD03615.1"/>
    </source>
</evidence>
<dbReference type="Pfam" id="PF13385">
    <property type="entry name" value="Laminin_G_3"/>
    <property type="match status" value="1"/>
</dbReference>
<dbReference type="STRING" id="1797259.A2989_02955"/>
<evidence type="ECO:0000259" key="4">
    <source>
        <dbReference type="SMART" id="SM00560"/>
    </source>
</evidence>
<dbReference type="SUPFAM" id="SSF49899">
    <property type="entry name" value="Concanavalin A-like lectins/glucanases"/>
    <property type="match status" value="1"/>
</dbReference>
<feature type="region of interest" description="Disordered" evidence="3">
    <location>
        <begin position="427"/>
        <end position="461"/>
    </location>
</feature>
<dbReference type="GO" id="GO:0000272">
    <property type="term" value="P:polysaccharide catabolic process"/>
    <property type="evidence" value="ECO:0007669"/>
    <property type="project" value="InterPro"/>
</dbReference>
<keyword evidence="1" id="KW-0732">Signal</keyword>
<dbReference type="InterPro" id="IPR018247">
    <property type="entry name" value="EF_Hand_1_Ca_BS"/>
</dbReference>
<evidence type="ECO:0000313" key="6">
    <source>
        <dbReference type="Proteomes" id="UP000177080"/>
    </source>
</evidence>
<dbReference type="InterPro" id="IPR036439">
    <property type="entry name" value="Dockerin_dom_sf"/>
</dbReference>
<evidence type="ECO:0000256" key="1">
    <source>
        <dbReference type="ARBA" id="ARBA00022729"/>
    </source>
</evidence>
<feature type="region of interest" description="Disordered" evidence="3">
    <location>
        <begin position="510"/>
        <end position="566"/>
    </location>
</feature>
<dbReference type="InterPro" id="IPR006558">
    <property type="entry name" value="LamG-like"/>
</dbReference>
<proteinExistence type="predicted"/>
<sequence>MLLSQLFSPQIALAQTSCTTPGSLCTSGVTYNADSSANISRSSDSAQLPETNLINPTQGWVAVRMKVGFPSTTTLSPDPIIWDMSESDPKDLFVYYDVGTDQFHFARNSGSGGTIHASATQSFSIGDTKTIIAAWTPTQLKISVDGNQFVTTSTSSIPAQAPFLIGSTLVQGSGRQPNSDYYWVAAGTGTLSDTQAAQIHSFANSDHPRADFPGSATFIWWAKSDQYNTDSAAPDQLAAYSFNEGSGTTAFDTSGNSRHAALSNTTWTTGKFSNGLSFNGTSSRTQDSSVTILPYTFMAWINNPTNSSRETIVSVGPNRHFFLANGQVGFYDGTRDDIWSGTIPNNQWHHLAVTYDGTGNLRAYLDGTWMGTTFASPFGAQPSSVTDTIYIGAHPSGSSFNDFFSGIIDEVRIYNRELSSTEIQSVMNTPISGNPLSTPTPTSVPTGSPAPTSSFLPGDADHDGDVDLVDLGLWARDYGLTTSPADFNTDSMVNGVDYLIWRVNFLPSPPSSPTPTSTGPTPTTSIPTPTRTPTPIPTSGPTSTPGPTLPPGTFPNPPPGSTSDCGGLWCAESPPYLVNGQVAFDQRRIPIELQGWWMPSYGHVHWAANVPLGQQVTGTMNFNIRIVMHDNPSTLSTVEVYDESHTRRYVSTNTRCPYDGSISTNCAFNFDVNFDTNSLSNQWHEFRLRSVSHTLDGKEFLNSSAVPFQVANGSTSDTAHADAVTGQMLCNNPGPGSTRYSSFSGRGWYTDAGYTVAVIDCVPLRPLSKSAYPSGYTFRARASQETSSKLTIAMDKSHAIPATGTWPQVQARAGLVLLAQPGNITSLQPVLIDLNKLQNGWHSIAATSDDSETHLTTCNIPLICGPSGIQNRASGVAKVWFFVTN</sequence>
<evidence type="ECO:0000256" key="2">
    <source>
        <dbReference type="ARBA" id="ARBA00023157"/>
    </source>
</evidence>
<feature type="compositionally biased region" description="Polar residues" evidence="3">
    <location>
        <begin position="427"/>
        <end position="436"/>
    </location>
</feature>
<accession>A0A1F4ZBP5</accession>
<feature type="domain" description="LamG-like jellyroll fold" evidence="4">
    <location>
        <begin position="296"/>
        <end position="421"/>
    </location>
</feature>
<gene>
    <name evidence="5" type="ORF">A2989_02955</name>
</gene>
<evidence type="ECO:0000256" key="3">
    <source>
        <dbReference type="SAM" id="MobiDB-lite"/>
    </source>
</evidence>
<dbReference type="SMART" id="SM00560">
    <property type="entry name" value="LamGL"/>
    <property type="match status" value="1"/>
</dbReference>
<name>A0A1F4ZBP5_9BACT</name>
<dbReference type="Gene3D" id="1.10.1330.10">
    <property type="entry name" value="Dockerin domain"/>
    <property type="match status" value="1"/>
</dbReference>
<comment type="caution">
    <text evidence="5">The sequence shown here is derived from an EMBL/GenBank/DDBJ whole genome shotgun (WGS) entry which is preliminary data.</text>
</comment>
<feature type="compositionally biased region" description="Pro residues" evidence="3">
    <location>
        <begin position="547"/>
        <end position="560"/>
    </location>
</feature>
<dbReference type="AlphaFoldDB" id="A0A1F4ZBP5"/>
<organism evidence="5 6">
    <name type="scientific">Candidatus Amesbacteria bacterium RIFCSPLOWO2_01_FULL_48_25</name>
    <dbReference type="NCBI Taxonomy" id="1797259"/>
    <lineage>
        <taxon>Bacteria</taxon>
        <taxon>Candidatus Amesiibacteriota</taxon>
    </lineage>
</organism>
<dbReference type="SUPFAM" id="SSF63446">
    <property type="entry name" value="Type I dockerin domain"/>
    <property type="match status" value="1"/>
</dbReference>
<feature type="compositionally biased region" description="Low complexity" evidence="3">
    <location>
        <begin position="514"/>
        <end position="529"/>
    </location>
</feature>